<name>A0ABS5C1I7_9BACT</name>
<keyword evidence="3" id="KW-0408">Iron</keyword>
<dbReference type="Pfam" id="PF00149">
    <property type="entry name" value="Metallophos"/>
    <property type="match status" value="1"/>
</dbReference>
<evidence type="ECO:0000313" key="6">
    <source>
        <dbReference type="EMBL" id="MBP3959831.1"/>
    </source>
</evidence>
<dbReference type="RefSeq" id="WP_210660648.1">
    <property type="nucleotide sequence ID" value="NZ_JAGKQQ010000001.1"/>
</dbReference>
<gene>
    <name evidence="6" type="ORF">J8F10_31675</name>
</gene>
<evidence type="ECO:0000313" key="7">
    <source>
        <dbReference type="Proteomes" id="UP000676565"/>
    </source>
</evidence>
<dbReference type="InterPro" id="IPR029052">
    <property type="entry name" value="Metallo-depent_PP-like"/>
</dbReference>
<feature type="domain" description="Calcineurin-like phosphoesterase" evidence="5">
    <location>
        <begin position="47"/>
        <end position="277"/>
    </location>
</feature>
<keyword evidence="7" id="KW-1185">Reference proteome</keyword>
<proteinExistence type="inferred from homology"/>
<evidence type="ECO:0000256" key="3">
    <source>
        <dbReference type="ARBA" id="ARBA00023004"/>
    </source>
</evidence>
<dbReference type="SUPFAM" id="SSF56300">
    <property type="entry name" value="Metallo-dependent phosphatases"/>
    <property type="match status" value="1"/>
</dbReference>
<evidence type="ECO:0000256" key="1">
    <source>
        <dbReference type="ARBA" id="ARBA00022723"/>
    </source>
</evidence>
<dbReference type="InterPro" id="IPR050884">
    <property type="entry name" value="CNP_phosphodiesterase-III"/>
</dbReference>
<dbReference type="InterPro" id="IPR004843">
    <property type="entry name" value="Calcineurin-like_PHP"/>
</dbReference>
<organism evidence="6 7">
    <name type="scientific">Gemmata palustris</name>
    <dbReference type="NCBI Taxonomy" id="2822762"/>
    <lineage>
        <taxon>Bacteria</taxon>
        <taxon>Pseudomonadati</taxon>
        <taxon>Planctomycetota</taxon>
        <taxon>Planctomycetia</taxon>
        <taxon>Gemmatales</taxon>
        <taxon>Gemmataceae</taxon>
        <taxon>Gemmata</taxon>
    </lineage>
</organism>
<comment type="caution">
    <text evidence="6">The sequence shown here is derived from an EMBL/GenBank/DDBJ whole genome shotgun (WGS) entry which is preliminary data.</text>
</comment>
<evidence type="ECO:0000256" key="4">
    <source>
        <dbReference type="ARBA" id="ARBA00025742"/>
    </source>
</evidence>
<sequence length="342" mass="38522">MLSTRNTECGHETEDTCRRSRAAIPYSGRLYSVLPGTAPKFRIMATRLAHFSDIHLTARPLGWRPRDALNKRTTGWVNVKLLGRGARFAHANDVTAALRAEFASRGFDQLVFSGDATALGFPSEMTEAATRLGVGDATLPSGIAVPGNHDLYIRRSVRDRFFETPFAPWQHGQRVSADPYPFAQKVGHVWLIALNSAKPNVLFWDATGRVGVPQLDRFRALCATLSPGPRIVVSHYPLLKEGHQVEPRWHRLHDWRAARDAAAECGISLWLHGHRHHWYTLPTAPNLPFPTICTGSSTQTRRWGYHDYTIDGWHLKGQRRVYDPATRAFVDTDTFEFELPRG</sequence>
<dbReference type="PANTHER" id="PTHR42988:SF2">
    <property type="entry name" value="CYCLIC NUCLEOTIDE PHOSPHODIESTERASE CBUA0032-RELATED"/>
    <property type="match status" value="1"/>
</dbReference>
<evidence type="ECO:0000259" key="5">
    <source>
        <dbReference type="Pfam" id="PF00149"/>
    </source>
</evidence>
<evidence type="ECO:0000256" key="2">
    <source>
        <dbReference type="ARBA" id="ARBA00022801"/>
    </source>
</evidence>
<accession>A0ABS5C1I7</accession>
<dbReference type="PANTHER" id="PTHR42988">
    <property type="entry name" value="PHOSPHOHYDROLASE"/>
    <property type="match status" value="1"/>
</dbReference>
<dbReference type="Proteomes" id="UP000676565">
    <property type="component" value="Unassembled WGS sequence"/>
</dbReference>
<protein>
    <submittedName>
        <fullName evidence="6">Metallophosphoesterase</fullName>
    </submittedName>
</protein>
<keyword evidence="1" id="KW-0479">Metal-binding</keyword>
<keyword evidence="2" id="KW-0378">Hydrolase</keyword>
<dbReference type="EMBL" id="JAGKQQ010000001">
    <property type="protein sequence ID" value="MBP3959831.1"/>
    <property type="molecule type" value="Genomic_DNA"/>
</dbReference>
<reference evidence="6 7" key="1">
    <citation type="submission" date="2021-04" db="EMBL/GenBank/DDBJ databases">
        <authorList>
            <person name="Ivanova A."/>
        </authorList>
    </citation>
    <scope>NUCLEOTIDE SEQUENCE [LARGE SCALE GENOMIC DNA]</scope>
    <source>
        <strain evidence="6 7">G18</strain>
    </source>
</reference>
<comment type="similarity">
    <text evidence="4">Belongs to the cyclic nucleotide phosphodiesterase class-III family.</text>
</comment>
<dbReference type="Gene3D" id="3.60.21.10">
    <property type="match status" value="1"/>
</dbReference>